<accession>A0A9D7XPJ9</accession>
<feature type="region of interest" description="Disordered" evidence="1">
    <location>
        <begin position="154"/>
        <end position="178"/>
    </location>
</feature>
<evidence type="ECO:0000256" key="1">
    <source>
        <dbReference type="SAM" id="MobiDB-lite"/>
    </source>
</evidence>
<dbReference type="Pfam" id="PF02620">
    <property type="entry name" value="YceD"/>
    <property type="match status" value="1"/>
</dbReference>
<proteinExistence type="predicted"/>
<dbReference type="Proteomes" id="UP000808337">
    <property type="component" value="Unassembled WGS sequence"/>
</dbReference>
<reference evidence="2 3" key="1">
    <citation type="submission" date="2020-10" db="EMBL/GenBank/DDBJ databases">
        <title>Connecting structure to function with the recovery of over 1000 high-quality activated sludge metagenome-assembled genomes encoding full-length rRNA genes using long-read sequencing.</title>
        <authorList>
            <person name="Singleton C.M."/>
            <person name="Petriglieri F."/>
            <person name="Kristensen J.M."/>
            <person name="Kirkegaard R.H."/>
            <person name="Michaelsen T.Y."/>
            <person name="Andersen M.H."/>
            <person name="Karst S.M."/>
            <person name="Dueholm M.S."/>
            <person name="Nielsen P.H."/>
            <person name="Albertsen M."/>
        </authorList>
    </citation>
    <scope>NUCLEOTIDE SEQUENCE [LARGE SCALE GENOMIC DNA]</scope>
    <source>
        <strain evidence="2">Ribe_18-Q3-R11-54_MAXAC.273</strain>
    </source>
</reference>
<protein>
    <submittedName>
        <fullName evidence="2">DUF177 domain-containing protein</fullName>
    </submittedName>
</protein>
<dbReference type="EMBL" id="JADKGY010000029">
    <property type="protein sequence ID" value="MBK9984564.1"/>
    <property type="molecule type" value="Genomic_DNA"/>
</dbReference>
<evidence type="ECO:0000313" key="3">
    <source>
        <dbReference type="Proteomes" id="UP000808337"/>
    </source>
</evidence>
<evidence type="ECO:0000313" key="2">
    <source>
        <dbReference type="EMBL" id="MBK9984564.1"/>
    </source>
</evidence>
<sequence>MDALAPFRIPVATLKADQAMLEWSLGPEFLVLFNDQPDVEKGNFTVTMNLHRSAGITTLYFLINGIVDTPCDRCSAPIQMPVSGEYDIIVKFGDPKETTDEVIFVHPEVSELNIGSHIYDFILLSIPIRRRIEDCDSLPDPPCDMVVLSYLSKNEENNNPDDGDEDSPWDDLKKVIDN</sequence>
<comment type="caution">
    <text evidence="2">The sequence shown here is derived from an EMBL/GenBank/DDBJ whole genome shotgun (WGS) entry which is preliminary data.</text>
</comment>
<gene>
    <name evidence="2" type="ORF">IPP15_19730</name>
</gene>
<dbReference type="AlphaFoldDB" id="A0A9D7XPJ9"/>
<dbReference type="InterPro" id="IPR003772">
    <property type="entry name" value="YceD"/>
</dbReference>
<name>A0A9D7XPJ9_9BACT</name>
<feature type="compositionally biased region" description="Acidic residues" evidence="1">
    <location>
        <begin position="158"/>
        <end position="169"/>
    </location>
</feature>
<organism evidence="2 3">
    <name type="scientific">Candidatus Opimibacter skivensis</name>
    <dbReference type="NCBI Taxonomy" id="2982028"/>
    <lineage>
        <taxon>Bacteria</taxon>
        <taxon>Pseudomonadati</taxon>
        <taxon>Bacteroidota</taxon>
        <taxon>Saprospiria</taxon>
        <taxon>Saprospirales</taxon>
        <taxon>Saprospiraceae</taxon>
        <taxon>Candidatus Opimibacter</taxon>
    </lineage>
</organism>